<dbReference type="EnsemblPlants" id="OPUNC10G05500.1">
    <property type="protein sequence ID" value="OPUNC10G05500.1"/>
    <property type="gene ID" value="OPUNC10G05500"/>
</dbReference>
<name>A0A0E0M6L9_ORYPU</name>
<proteinExistence type="predicted"/>
<evidence type="ECO:0000313" key="1">
    <source>
        <dbReference type="EnsemblPlants" id="OPUNC10G05500.1"/>
    </source>
</evidence>
<dbReference type="AlphaFoldDB" id="A0A0E0M6L9"/>
<reference evidence="1" key="1">
    <citation type="submission" date="2015-04" db="UniProtKB">
        <authorList>
            <consortium name="EnsemblPlants"/>
        </authorList>
    </citation>
    <scope>IDENTIFICATION</scope>
</reference>
<dbReference type="HOGENOM" id="CLU_2926679_0_0_1"/>
<accession>A0A0E0M6L9</accession>
<protein>
    <submittedName>
        <fullName evidence="1">Uncharacterized protein</fullName>
    </submittedName>
</protein>
<keyword evidence="2" id="KW-1185">Reference proteome</keyword>
<evidence type="ECO:0000313" key="2">
    <source>
        <dbReference type="Proteomes" id="UP000026962"/>
    </source>
</evidence>
<organism evidence="1">
    <name type="scientific">Oryza punctata</name>
    <name type="common">Red rice</name>
    <dbReference type="NCBI Taxonomy" id="4537"/>
    <lineage>
        <taxon>Eukaryota</taxon>
        <taxon>Viridiplantae</taxon>
        <taxon>Streptophyta</taxon>
        <taxon>Embryophyta</taxon>
        <taxon>Tracheophyta</taxon>
        <taxon>Spermatophyta</taxon>
        <taxon>Magnoliopsida</taxon>
        <taxon>Liliopsida</taxon>
        <taxon>Poales</taxon>
        <taxon>Poaceae</taxon>
        <taxon>BOP clade</taxon>
        <taxon>Oryzoideae</taxon>
        <taxon>Oryzeae</taxon>
        <taxon>Oryzinae</taxon>
        <taxon>Oryza</taxon>
    </lineage>
</organism>
<dbReference type="Gramene" id="OPUNC10G05500.1">
    <property type="protein sequence ID" value="OPUNC10G05500.1"/>
    <property type="gene ID" value="OPUNC10G05500"/>
</dbReference>
<dbReference type="Proteomes" id="UP000026962">
    <property type="component" value="Chromosome 10"/>
</dbReference>
<sequence>MRYVREVLAIADHFNKAMRKACPVSRWNEDISCGDQESSILRFLTRKVKNYICWLLMMVMS</sequence>
<reference evidence="1" key="2">
    <citation type="submission" date="2018-05" db="EMBL/GenBank/DDBJ databases">
        <title>OpunRS2 (Oryza punctata Reference Sequence Version 2).</title>
        <authorList>
            <person name="Zhang J."/>
            <person name="Kudrna D."/>
            <person name="Lee S."/>
            <person name="Talag J."/>
            <person name="Welchert J."/>
            <person name="Wing R.A."/>
        </authorList>
    </citation>
    <scope>NUCLEOTIDE SEQUENCE [LARGE SCALE GENOMIC DNA]</scope>
</reference>